<proteinExistence type="predicted"/>
<evidence type="ECO:0000313" key="2">
    <source>
        <dbReference type="EMBL" id="MBB4223742.1"/>
    </source>
</evidence>
<feature type="transmembrane region" description="Helical" evidence="1">
    <location>
        <begin position="23"/>
        <end position="45"/>
    </location>
</feature>
<organism evidence="2 3">
    <name type="scientific">Variovorax guangxiensis</name>
    <dbReference type="NCBI Taxonomy" id="1775474"/>
    <lineage>
        <taxon>Bacteria</taxon>
        <taxon>Pseudomonadati</taxon>
        <taxon>Pseudomonadota</taxon>
        <taxon>Betaproteobacteria</taxon>
        <taxon>Burkholderiales</taxon>
        <taxon>Comamonadaceae</taxon>
        <taxon>Variovorax</taxon>
    </lineage>
</organism>
<feature type="transmembrane region" description="Helical" evidence="1">
    <location>
        <begin position="65"/>
        <end position="84"/>
    </location>
</feature>
<evidence type="ECO:0000313" key="3">
    <source>
        <dbReference type="Proteomes" id="UP000524450"/>
    </source>
</evidence>
<dbReference type="RefSeq" id="WP_184640861.1">
    <property type="nucleotide sequence ID" value="NZ_JACIFZ010000005.1"/>
</dbReference>
<feature type="transmembrane region" description="Helical" evidence="1">
    <location>
        <begin position="263"/>
        <end position="286"/>
    </location>
</feature>
<comment type="caution">
    <text evidence="2">The sequence shown here is derived from an EMBL/GenBank/DDBJ whole genome shotgun (WGS) entry which is preliminary data.</text>
</comment>
<reference evidence="2 3" key="1">
    <citation type="submission" date="2020-08" db="EMBL/GenBank/DDBJ databases">
        <title>Genomic Encyclopedia of Type Strains, Phase IV (KMG-V): Genome sequencing to study the core and pangenomes of soil and plant-associated prokaryotes.</title>
        <authorList>
            <person name="Whitman W."/>
        </authorList>
    </citation>
    <scope>NUCLEOTIDE SEQUENCE [LARGE SCALE GENOMIC DNA]</scope>
    <source>
        <strain evidence="2 3">34/80</strain>
    </source>
</reference>
<name>A0A840FSA5_9BURK</name>
<dbReference type="Proteomes" id="UP000524450">
    <property type="component" value="Unassembled WGS sequence"/>
</dbReference>
<keyword evidence="1" id="KW-0812">Transmembrane</keyword>
<dbReference type="EMBL" id="JACIFZ010000005">
    <property type="protein sequence ID" value="MBB4223742.1"/>
    <property type="molecule type" value="Genomic_DNA"/>
</dbReference>
<keyword evidence="1" id="KW-1133">Transmembrane helix</keyword>
<feature type="transmembrane region" description="Helical" evidence="1">
    <location>
        <begin position="174"/>
        <end position="200"/>
    </location>
</feature>
<evidence type="ECO:0000256" key="1">
    <source>
        <dbReference type="SAM" id="Phobius"/>
    </source>
</evidence>
<gene>
    <name evidence="2" type="ORF">GGD71_004528</name>
</gene>
<dbReference type="AlphaFoldDB" id="A0A840FSA5"/>
<sequence length="295" mass="31680">MSLRVAWSRVQALRQESVRSDELLMRAAYVGCVPILLAYGCAGVVYGNLPMFTPIGFVDMPGACAWLTAAMAFALAIFAVDWLVRGELAVAPPPVTVVEQVWRPGTFPSPILPPHVVAQPRSLPLRIACLSIAAVACASALVGRVTLALGWQAFARPGGLAPQAEWPLYPLQWIWPWLLPLARDSFVLGLIGVGVALYVAAQLMSWRKVRGAWLPLLAILPLLLTLNFLGSAGFDFAAARGLGGLNEPELASALAQQPGRYNVFTFLSLWIAIGFGTVGLILGFLFGRSRSMDDA</sequence>
<protein>
    <submittedName>
        <fullName evidence="2">Uncharacterized protein</fullName>
    </submittedName>
</protein>
<feature type="transmembrane region" description="Helical" evidence="1">
    <location>
        <begin position="212"/>
        <end position="234"/>
    </location>
</feature>
<accession>A0A840FSA5</accession>
<keyword evidence="1" id="KW-0472">Membrane</keyword>